<evidence type="ECO:0000313" key="2">
    <source>
        <dbReference type="Proteomes" id="UP000289857"/>
    </source>
</evidence>
<organism evidence="1 2">
    <name type="scientific">Flavobacterium stagni</name>
    <dbReference type="NCBI Taxonomy" id="2506421"/>
    <lineage>
        <taxon>Bacteria</taxon>
        <taxon>Pseudomonadati</taxon>
        <taxon>Bacteroidota</taxon>
        <taxon>Flavobacteriia</taxon>
        <taxon>Flavobacteriales</taxon>
        <taxon>Flavobacteriaceae</taxon>
        <taxon>Flavobacterium</taxon>
    </lineage>
</organism>
<dbReference type="AlphaFoldDB" id="A0A4Q1K3C6"/>
<sequence length="432" mass="50278">MKTNQFLTTLFLVLISLKAICQIETPTDIITNRNFEGSAPSNVDELRNTLNYYLDDIRELKLKQPKAIFNNKMLNTFFNNEINSFAVEMKDLSLDTNFSNIDTENKMITIGTNINFKNLFNVADKNLRKTNHVLSLSVSGKIDKNYSKVYSYSKTTNEYDFASDFGINIKYTYLFNGTVKFNPEINSRIVNYRSGELNTIVTRFIEDDIRNNNDDVIKKYYKYYQFIAETEIKEFEKSNFINSYSLCYLTFNSYIPLTNKIVNHKKESTLGNFDNSTFNNWKFDFSLNYFKNSIINKFLLNCRLNYSLFNNNNFIAENTTPVTFQNITVQNTSQQVINSSDFIFIGDYKTFVTQCFKFEFSSLFINKAIGLSAAFEKNIGQYDAKNWKIGIPVSLKDNTNKPKVNFEIQWKEVNSNHFIGVSIGYIFGKFLK</sequence>
<gene>
    <name evidence="1" type="ORF">EQG61_13135</name>
</gene>
<comment type="caution">
    <text evidence="1">The sequence shown here is derived from an EMBL/GenBank/DDBJ whole genome shotgun (WGS) entry which is preliminary data.</text>
</comment>
<dbReference type="Proteomes" id="UP000289857">
    <property type="component" value="Unassembled WGS sequence"/>
</dbReference>
<protein>
    <submittedName>
        <fullName evidence="1">Uncharacterized protein</fullName>
    </submittedName>
</protein>
<accession>A0A4Q1K3C6</accession>
<dbReference type="RefSeq" id="WP_129462409.1">
    <property type="nucleotide sequence ID" value="NZ_SBKN01000010.1"/>
</dbReference>
<dbReference type="OrthoDB" id="788674at2"/>
<reference evidence="2" key="1">
    <citation type="submission" date="2019-01" db="EMBL/GenBank/DDBJ databases">
        <title>Cytophagaceae bacterium strain CAR-16.</title>
        <authorList>
            <person name="Chen W.-M."/>
        </authorList>
    </citation>
    <scope>NUCLEOTIDE SEQUENCE [LARGE SCALE GENOMIC DNA]</scope>
    <source>
        <strain evidence="2">WWJ-16</strain>
    </source>
</reference>
<dbReference type="EMBL" id="SBKN01000010">
    <property type="protein sequence ID" value="RXR20188.1"/>
    <property type="molecule type" value="Genomic_DNA"/>
</dbReference>
<keyword evidence="2" id="KW-1185">Reference proteome</keyword>
<evidence type="ECO:0000313" key="1">
    <source>
        <dbReference type="EMBL" id="RXR20188.1"/>
    </source>
</evidence>
<proteinExistence type="predicted"/>
<name>A0A4Q1K3C6_9FLAO</name>